<organism evidence="2">
    <name type="scientific">marine metagenome</name>
    <dbReference type="NCBI Taxonomy" id="408172"/>
    <lineage>
        <taxon>unclassified sequences</taxon>
        <taxon>metagenomes</taxon>
        <taxon>ecological metagenomes</taxon>
    </lineage>
</organism>
<proteinExistence type="predicted"/>
<reference evidence="2" key="1">
    <citation type="submission" date="2018-05" db="EMBL/GenBank/DDBJ databases">
        <authorList>
            <person name="Lanie J.A."/>
            <person name="Ng W.-L."/>
            <person name="Kazmierczak K.M."/>
            <person name="Andrzejewski T.M."/>
            <person name="Davidsen T.M."/>
            <person name="Wayne K.J."/>
            <person name="Tettelin H."/>
            <person name="Glass J.I."/>
            <person name="Rusch D."/>
            <person name="Podicherti R."/>
            <person name="Tsui H.-C.T."/>
            <person name="Winkler M.E."/>
        </authorList>
    </citation>
    <scope>NUCLEOTIDE SEQUENCE</scope>
</reference>
<evidence type="ECO:0000256" key="1">
    <source>
        <dbReference type="SAM" id="Coils"/>
    </source>
</evidence>
<dbReference type="PROSITE" id="PS51257">
    <property type="entry name" value="PROKAR_LIPOPROTEIN"/>
    <property type="match status" value="1"/>
</dbReference>
<name>A0A382H724_9ZZZZ</name>
<sequence length="153" mass="17084">MKHMKQLLLIIAVVAVVGCGEKEPAAYQTGEKSSISPDEAANELFVEAVELVSDAQSKETTDIPAAIKSYEQALFQVRRILNEHKKSDLAVKLVSGETLFTGKSLAQIEERVKKLKAEEQRKADRAEEQRIEVGMRRLGLENTIVYKAICERL</sequence>
<dbReference type="AlphaFoldDB" id="A0A382H724"/>
<gene>
    <name evidence="2" type="ORF">METZ01_LOCUS235952</name>
</gene>
<evidence type="ECO:0000313" key="2">
    <source>
        <dbReference type="EMBL" id="SVB83098.1"/>
    </source>
</evidence>
<feature type="non-terminal residue" evidence="2">
    <location>
        <position position="153"/>
    </location>
</feature>
<feature type="coiled-coil region" evidence="1">
    <location>
        <begin position="105"/>
        <end position="132"/>
    </location>
</feature>
<accession>A0A382H724</accession>
<keyword evidence="1" id="KW-0175">Coiled coil</keyword>
<protein>
    <submittedName>
        <fullName evidence="2">Uncharacterized protein</fullName>
    </submittedName>
</protein>
<dbReference type="EMBL" id="UINC01059556">
    <property type="protein sequence ID" value="SVB83098.1"/>
    <property type="molecule type" value="Genomic_DNA"/>
</dbReference>